<keyword evidence="5 8" id="KW-1133">Transmembrane helix</keyword>
<feature type="transmembrane region" description="Helical" evidence="8">
    <location>
        <begin position="270"/>
        <end position="286"/>
    </location>
</feature>
<accession>A0A9W6ETX4</accession>
<feature type="transmembrane region" description="Helical" evidence="8">
    <location>
        <begin position="405"/>
        <end position="426"/>
    </location>
</feature>
<dbReference type="PANTHER" id="PTHR13285">
    <property type="entry name" value="ACYLTRANSFERASE"/>
    <property type="match status" value="1"/>
</dbReference>
<evidence type="ECO:0000256" key="3">
    <source>
        <dbReference type="ARBA" id="ARBA00022475"/>
    </source>
</evidence>
<evidence type="ECO:0000256" key="4">
    <source>
        <dbReference type="ARBA" id="ARBA00022692"/>
    </source>
</evidence>
<feature type="transmembrane region" description="Helical" evidence="8">
    <location>
        <begin position="368"/>
        <end position="385"/>
    </location>
</feature>
<comment type="caution">
    <text evidence="9">The sequence shown here is derived from an EMBL/GenBank/DDBJ whole genome shotgun (WGS) entry which is preliminary data.</text>
</comment>
<dbReference type="GO" id="GO:0042121">
    <property type="term" value="P:alginic acid biosynthetic process"/>
    <property type="evidence" value="ECO:0007669"/>
    <property type="project" value="InterPro"/>
</dbReference>
<evidence type="ECO:0000313" key="9">
    <source>
        <dbReference type="EMBL" id="GLB52715.1"/>
    </source>
</evidence>
<evidence type="ECO:0000256" key="2">
    <source>
        <dbReference type="ARBA" id="ARBA00010323"/>
    </source>
</evidence>
<organism evidence="9 10">
    <name type="scientific">Neptunitalea chrysea</name>
    <dbReference type="NCBI Taxonomy" id="1647581"/>
    <lineage>
        <taxon>Bacteria</taxon>
        <taxon>Pseudomonadati</taxon>
        <taxon>Bacteroidota</taxon>
        <taxon>Flavobacteriia</taxon>
        <taxon>Flavobacteriales</taxon>
        <taxon>Flavobacteriaceae</taxon>
        <taxon>Neptunitalea</taxon>
    </lineage>
</organism>
<reference evidence="9" key="1">
    <citation type="submission" date="2022-07" db="EMBL/GenBank/DDBJ databases">
        <title>Taxonomy of Novel Oxalotrophic and Methylotrophic Bacteria.</title>
        <authorList>
            <person name="Sahin N."/>
            <person name="Tani A."/>
        </authorList>
    </citation>
    <scope>NUCLEOTIDE SEQUENCE</scope>
    <source>
        <strain evidence="9">AM327</strain>
    </source>
</reference>
<dbReference type="PANTHER" id="PTHR13285:SF18">
    <property type="entry name" value="PROTEIN-CYSTEINE N-PALMITOYLTRANSFERASE RASP"/>
    <property type="match status" value="1"/>
</dbReference>
<comment type="similarity">
    <text evidence="2 7">Belongs to the membrane-bound acyltransferase family.</text>
</comment>
<protein>
    <submittedName>
        <fullName evidence="9">Alginate O-acetyltransferase</fullName>
    </submittedName>
</protein>
<feature type="transmembrane region" description="Helical" evidence="8">
    <location>
        <begin position="78"/>
        <end position="99"/>
    </location>
</feature>
<evidence type="ECO:0000256" key="7">
    <source>
        <dbReference type="PIRNR" id="PIRNR016636"/>
    </source>
</evidence>
<name>A0A9W6ETX4_9FLAO</name>
<proteinExistence type="inferred from homology"/>
<dbReference type="InterPro" id="IPR004299">
    <property type="entry name" value="MBOAT_fam"/>
</dbReference>
<evidence type="ECO:0000256" key="1">
    <source>
        <dbReference type="ARBA" id="ARBA00004651"/>
    </source>
</evidence>
<evidence type="ECO:0000256" key="6">
    <source>
        <dbReference type="ARBA" id="ARBA00023136"/>
    </source>
</evidence>
<dbReference type="GO" id="GO:0016746">
    <property type="term" value="F:acyltransferase activity"/>
    <property type="evidence" value="ECO:0007669"/>
    <property type="project" value="UniProtKB-KW"/>
</dbReference>
<dbReference type="Proteomes" id="UP001143545">
    <property type="component" value="Unassembled WGS sequence"/>
</dbReference>
<sequence length="428" mass="49472">MNWEPIYALLIFFSTVVTYVCANQIDKETEQKKRKLYLVSSVIINFGILFVFKYYNFITESVFNVLDSAGVRVHFPEFKLLLPVGISFYTFQAVGYTIDVYRKELKHETHFGKYALFVSFFPQLVAGPIERATNLLPQFRKEIKFDYRMAIDGTKLIIWGYFMKVVVADRMAVYTDTIYSNIGGHSAITIIVGTIFFAFQIYCDFGGYSSIAIGCAKIMGFDLMTNFKRPYFAQTPVEFWRRWHISLSTWFKDYVYIPLGGNRVSKTRKYYNLFITFLVSGLWHGANWTFVIWGGVNGIYQIVYSILNIKPSKNVKNVFVYLFNISTNFVLICFSWIFFRANSMSDAITAISRTFTAPGKFFMGDEKGFVFAIIGLVVLLGKDTYDEFLLEQRLKPKKIAKGAWYLGLVMLILLIGVFDGGQFIYFQF</sequence>
<gene>
    <name evidence="9" type="ORF">NBRC110019_17550</name>
</gene>
<feature type="transmembrane region" description="Helical" evidence="8">
    <location>
        <begin position="318"/>
        <end position="339"/>
    </location>
</feature>
<evidence type="ECO:0000313" key="10">
    <source>
        <dbReference type="Proteomes" id="UP001143545"/>
    </source>
</evidence>
<dbReference type="InterPro" id="IPR024194">
    <property type="entry name" value="Ac/AlaTfrase_AlgI/DltB"/>
</dbReference>
<dbReference type="PIRSF" id="PIRSF500217">
    <property type="entry name" value="AlgI"/>
    <property type="match status" value="1"/>
</dbReference>
<dbReference type="PIRSF" id="PIRSF016636">
    <property type="entry name" value="AlgI_DltB"/>
    <property type="match status" value="1"/>
</dbReference>
<evidence type="ECO:0000256" key="8">
    <source>
        <dbReference type="SAM" id="Phobius"/>
    </source>
</evidence>
<keyword evidence="4 8" id="KW-0812">Transmembrane</keyword>
<dbReference type="InterPro" id="IPR051085">
    <property type="entry name" value="MB_O-acyltransferase"/>
</dbReference>
<keyword evidence="10" id="KW-1185">Reference proteome</keyword>
<dbReference type="GO" id="GO:0005886">
    <property type="term" value="C:plasma membrane"/>
    <property type="evidence" value="ECO:0007669"/>
    <property type="project" value="UniProtKB-SubCell"/>
</dbReference>
<evidence type="ECO:0000256" key="5">
    <source>
        <dbReference type="ARBA" id="ARBA00022989"/>
    </source>
</evidence>
<feature type="transmembrane region" description="Helical" evidence="8">
    <location>
        <begin position="37"/>
        <end position="58"/>
    </location>
</feature>
<keyword evidence="3 7" id="KW-1003">Cell membrane</keyword>
<dbReference type="InterPro" id="IPR028362">
    <property type="entry name" value="AlgI"/>
</dbReference>
<dbReference type="Pfam" id="PF03062">
    <property type="entry name" value="MBOAT"/>
    <property type="match status" value="1"/>
</dbReference>
<feature type="transmembrane region" description="Helical" evidence="8">
    <location>
        <begin position="6"/>
        <end position="25"/>
    </location>
</feature>
<dbReference type="AlphaFoldDB" id="A0A9W6ETX4"/>
<keyword evidence="7" id="KW-0012">Acyltransferase</keyword>
<keyword evidence="6 7" id="KW-0472">Membrane</keyword>
<feature type="transmembrane region" description="Helical" evidence="8">
    <location>
        <begin position="179"/>
        <end position="199"/>
    </location>
</feature>
<comment type="subcellular location">
    <subcellularLocation>
        <location evidence="1">Cell membrane</location>
        <topology evidence="1">Multi-pass membrane protein</topology>
    </subcellularLocation>
</comment>
<dbReference type="EMBL" id="BRVP01000010">
    <property type="protein sequence ID" value="GLB52715.1"/>
    <property type="molecule type" value="Genomic_DNA"/>
</dbReference>
<keyword evidence="7" id="KW-0808">Transferase</keyword>